<dbReference type="PANTHER" id="PTHR35279:SF1">
    <property type="entry name" value="ARABINANASE_LEVANSUCRASE_INVERTASE"/>
    <property type="match status" value="1"/>
</dbReference>
<evidence type="ECO:0000313" key="2">
    <source>
        <dbReference type="EMBL" id="KAF9592831.1"/>
    </source>
</evidence>
<evidence type="ECO:0000313" key="3">
    <source>
        <dbReference type="Proteomes" id="UP000631114"/>
    </source>
</evidence>
<dbReference type="EMBL" id="JADFTS010000008">
    <property type="protein sequence ID" value="KAF9592831.1"/>
    <property type="molecule type" value="Genomic_DNA"/>
</dbReference>
<evidence type="ECO:0008006" key="4">
    <source>
        <dbReference type="Google" id="ProtNLM"/>
    </source>
</evidence>
<protein>
    <recommendedName>
        <fullName evidence="4">Arabinanase/levansucrase/invertase</fullName>
    </recommendedName>
</protein>
<dbReference type="Proteomes" id="UP000631114">
    <property type="component" value="Unassembled WGS sequence"/>
</dbReference>
<reference evidence="2 3" key="1">
    <citation type="submission" date="2020-10" db="EMBL/GenBank/DDBJ databases">
        <title>The Coptis chinensis genome and diversification of protoberbering-type alkaloids.</title>
        <authorList>
            <person name="Wang B."/>
            <person name="Shu S."/>
            <person name="Song C."/>
            <person name="Liu Y."/>
        </authorList>
    </citation>
    <scope>NUCLEOTIDE SEQUENCE [LARGE SCALE GENOMIC DNA]</scope>
    <source>
        <strain evidence="2">HL-2020</strain>
        <tissue evidence="2">Leaf</tissue>
    </source>
</reference>
<dbReference type="PANTHER" id="PTHR35279">
    <property type="match status" value="1"/>
</dbReference>
<dbReference type="SUPFAM" id="SSF75005">
    <property type="entry name" value="Arabinanase/levansucrase/invertase"/>
    <property type="match status" value="2"/>
</dbReference>
<gene>
    <name evidence="2" type="ORF">IFM89_017796</name>
</gene>
<keyword evidence="3" id="KW-1185">Reference proteome</keyword>
<feature type="region of interest" description="Disordered" evidence="1">
    <location>
        <begin position="51"/>
        <end position="76"/>
    </location>
</feature>
<accession>A0A835H411</accession>
<proteinExistence type="predicted"/>
<sequence>MAVAAGTTPLNITTSSVKTRKQTTPTSHFPLFLHVTKTRPKNSFPHIQCSTRPDIESNNTTDNNPILENTSNPIPTEVQTSNVNNKSSFSSSIGLVLDLGTKGCWDSFEIGSPVIKRFISDDEERWYMWYHGNSDGGSDVIGLALSSNGAHWEKGAGPVRSSADVGLVMNCSKDWWAFDTEGIRPSEVVIMSSSKVRASSAVYWLYYTGFNAEKVEFSVDSKVHLQNPERVVDGKDQVVGISRSLPGLAISQDGRHWARIEGEHHSGALFDVGEEKEWDSLFIAGPQVVFHSSGDLRMYYYSFDDKCGLFAVGLARSRDGIKWVKLGKIIGGGSLGSFDEFGVMNAHVMRNQKDGDYVMAYEGVAADGGRSIGLAVSRDGLKDWRKYGDGAVLKPSVEEDGWDNSCVGSPCLVQMDGKDDECRLYYRGIGKEGKSGIGLAVSEGNEFRSFRRWTGFHL</sequence>
<comment type="caution">
    <text evidence="2">The sequence shown here is derived from an EMBL/GenBank/DDBJ whole genome shotgun (WGS) entry which is preliminary data.</text>
</comment>
<dbReference type="InterPro" id="IPR023296">
    <property type="entry name" value="Glyco_hydro_beta-prop_sf"/>
</dbReference>
<name>A0A835H411_9MAGN</name>
<dbReference type="OrthoDB" id="3510at2759"/>
<dbReference type="Gene3D" id="2.115.10.20">
    <property type="entry name" value="Glycosyl hydrolase domain, family 43"/>
    <property type="match status" value="3"/>
</dbReference>
<organism evidence="2 3">
    <name type="scientific">Coptis chinensis</name>
    <dbReference type="NCBI Taxonomy" id="261450"/>
    <lineage>
        <taxon>Eukaryota</taxon>
        <taxon>Viridiplantae</taxon>
        <taxon>Streptophyta</taxon>
        <taxon>Embryophyta</taxon>
        <taxon>Tracheophyta</taxon>
        <taxon>Spermatophyta</taxon>
        <taxon>Magnoliopsida</taxon>
        <taxon>Ranunculales</taxon>
        <taxon>Ranunculaceae</taxon>
        <taxon>Coptidoideae</taxon>
        <taxon>Coptis</taxon>
    </lineage>
</organism>
<evidence type="ECO:0000256" key="1">
    <source>
        <dbReference type="SAM" id="MobiDB-lite"/>
    </source>
</evidence>
<dbReference type="AlphaFoldDB" id="A0A835H411"/>